<comment type="caution">
    <text evidence="1">The sequence shown here is derived from an EMBL/GenBank/DDBJ whole genome shotgun (WGS) entry which is preliminary data.</text>
</comment>
<name>A0A921LAC5_9LACO</name>
<dbReference type="AlphaFoldDB" id="A0A921LAC5"/>
<sequence length="58" mass="6469">MSVEHEVTRDILLAIMDKHNLGNVDNVTSAYKSIYNVVHASVDPELNKGGFPEDDKQN</sequence>
<dbReference type="EMBL" id="DYWC01000275">
    <property type="protein sequence ID" value="HJF88095.1"/>
    <property type="molecule type" value="Genomic_DNA"/>
</dbReference>
<reference evidence="1" key="1">
    <citation type="journal article" date="2021" name="PeerJ">
        <title>Extensive microbial diversity within the chicken gut microbiome revealed by metagenomics and culture.</title>
        <authorList>
            <person name="Gilroy R."/>
            <person name="Ravi A."/>
            <person name="Getino M."/>
            <person name="Pursley I."/>
            <person name="Horton D.L."/>
            <person name="Alikhan N.F."/>
            <person name="Baker D."/>
            <person name="Gharbi K."/>
            <person name="Hall N."/>
            <person name="Watson M."/>
            <person name="Adriaenssens E.M."/>
            <person name="Foster-Nyarko E."/>
            <person name="Jarju S."/>
            <person name="Secka A."/>
            <person name="Antonio M."/>
            <person name="Oren A."/>
            <person name="Chaudhuri R.R."/>
            <person name="La Ragione R."/>
            <person name="Hildebrand F."/>
            <person name="Pallen M.J."/>
        </authorList>
    </citation>
    <scope>NUCLEOTIDE SEQUENCE</scope>
    <source>
        <strain evidence="1">7886</strain>
    </source>
</reference>
<accession>A0A921LAC5</accession>
<reference evidence="1" key="2">
    <citation type="submission" date="2021-09" db="EMBL/GenBank/DDBJ databases">
        <authorList>
            <person name="Gilroy R."/>
        </authorList>
    </citation>
    <scope>NUCLEOTIDE SEQUENCE</scope>
    <source>
        <strain evidence="1">7886</strain>
    </source>
</reference>
<organism evidence="1 2">
    <name type="scientific">Companilactobacillus farciminis</name>
    <dbReference type="NCBI Taxonomy" id="1612"/>
    <lineage>
        <taxon>Bacteria</taxon>
        <taxon>Bacillati</taxon>
        <taxon>Bacillota</taxon>
        <taxon>Bacilli</taxon>
        <taxon>Lactobacillales</taxon>
        <taxon>Lactobacillaceae</taxon>
        <taxon>Companilactobacillus</taxon>
    </lineage>
</organism>
<protein>
    <submittedName>
        <fullName evidence="1">Uncharacterized protein</fullName>
    </submittedName>
</protein>
<evidence type="ECO:0000313" key="1">
    <source>
        <dbReference type="EMBL" id="HJF88095.1"/>
    </source>
</evidence>
<proteinExistence type="predicted"/>
<evidence type="ECO:0000313" key="2">
    <source>
        <dbReference type="Proteomes" id="UP000747013"/>
    </source>
</evidence>
<gene>
    <name evidence="1" type="ORF">K8V88_11735</name>
</gene>
<dbReference type="Proteomes" id="UP000747013">
    <property type="component" value="Unassembled WGS sequence"/>
</dbReference>